<gene>
    <name evidence="2" type="ordered locus">Sterm_2069</name>
</gene>
<evidence type="ECO:0000259" key="1">
    <source>
        <dbReference type="Pfam" id="PF14062"/>
    </source>
</evidence>
<proteinExistence type="predicted"/>
<keyword evidence="3" id="KW-1185">Reference proteome</keyword>
<dbReference type="eggNOG" id="ENOG502ZBZQ">
    <property type="taxonomic scope" value="Bacteria"/>
</dbReference>
<organism evidence="2 3">
    <name type="scientific">Sebaldella termitidis (strain ATCC 33386 / NCTC 11300)</name>
    <dbReference type="NCBI Taxonomy" id="526218"/>
    <lineage>
        <taxon>Bacteria</taxon>
        <taxon>Fusobacteriati</taxon>
        <taxon>Fusobacteriota</taxon>
        <taxon>Fusobacteriia</taxon>
        <taxon>Fusobacteriales</taxon>
        <taxon>Leptotrichiaceae</taxon>
        <taxon>Sebaldella</taxon>
    </lineage>
</organism>
<dbReference type="EMBL" id="CP001739">
    <property type="protein sequence ID" value="ACZ08924.1"/>
    <property type="molecule type" value="Genomic_DNA"/>
</dbReference>
<dbReference type="Pfam" id="PF14062">
    <property type="entry name" value="DUF4253"/>
    <property type="match status" value="1"/>
</dbReference>
<reference evidence="3" key="1">
    <citation type="submission" date="2009-09" db="EMBL/GenBank/DDBJ databases">
        <title>The complete chromosome of Sebaldella termitidis ATCC 33386.</title>
        <authorList>
            <consortium name="US DOE Joint Genome Institute (JGI-PGF)"/>
            <person name="Lucas S."/>
            <person name="Copeland A."/>
            <person name="Lapidus A."/>
            <person name="Glavina del Rio T."/>
            <person name="Dalin E."/>
            <person name="Tice H."/>
            <person name="Bruce D."/>
            <person name="Goodwin L."/>
            <person name="Pitluck S."/>
            <person name="Kyrpides N."/>
            <person name="Mavromatis K."/>
            <person name="Ivanova N."/>
            <person name="Mikhailova N."/>
            <person name="Sims D."/>
            <person name="Meincke L."/>
            <person name="Brettin T."/>
            <person name="Detter J.C."/>
            <person name="Han C."/>
            <person name="Larimer F."/>
            <person name="Land M."/>
            <person name="Hauser L."/>
            <person name="Markowitz V."/>
            <person name="Cheng J.F."/>
            <person name="Hugenholtz P."/>
            <person name="Woyke T."/>
            <person name="Wu D."/>
            <person name="Eisen J.A."/>
        </authorList>
    </citation>
    <scope>NUCLEOTIDE SEQUENCE [LARGE SCALE GENOMIC DNA]</scope>
    <source>
        <strain evidence="3">ATCC 33386 / NCTC 11300</strain>
    </source>
</reference>
<dbReference type="AlphaFoldDB" id="D1AK08"/>
<accession>D1AK08</accession>
<dbReference type="InterPro" id="IPR025349">
    <property type="entry name" value="DUF4253"/>
</dbReference>
<dbReference type="Proteomes" id="UP000000845">
    <property type="component" value="Chromosome"/>
</dbReference>
<dbReference type="KEGG" id="str:Sterm_2069"/>
<evidence type="ECO:0000313" key="3">
    <source>
        <dbReference type="Proteomes" id="UP000000845"/>
    </source>
</evidence>
<dbReference type="STRING" id="526218.Sterm_2069"/>
<sequence>MKKSTEDIVNILNYKYEVFESSVREIIENRYSELYKEGKKKGFYPLIVVPSDVLYDALSVNLELSSTKEFIKFSEDIDVEKFFNSKRSYYDFMQEYQVPLGDFSLETANDYLNEYIDSDTSHPFEEILILEIPTRKPWEIPGYIPMGGYNECPAPDTQIAVSEYWYRNYRAIPTVITANSIEFMAEAPPQNFQDAEKLAYEQYLFCNEVVSDGAGSLRKLASILKDSTVWSFWWE</sequence>
<protein>
    <recommendedName>
        <fullName evidence="1">DUF4253 domain-containing protein</fullName>
    </recommendedName>
</protein>
<evidence type="ECO:0000313" key="2">
    <source>
        <dbReference type="EMBL" id="ACZ08924.1"/>
    </source>
</evidence>
<dbReference type="RefSeq" id="WP_012861518.1">
    <property type="nucleotide sequence ID" value="NC_013517.1"/>
</dbReference>
<reference evidence="2 3" key="2">
    <citation type="journal article" date="2010" name="Stand. Genomic Sci.">
        <title>Complete genome sequence of Sebaldella termitidis type strain (NCTC 11300).</title>
        <authorList>
            <person name="Harmon-Smith M."/>
            <person name="Celia L."/>
            <person name="Chertkov O."/>
            <person name="Lapidus A."/>
            <person name="Copeland A."/>
            <person name="Glavina Del Rio T."/>
            <person name="Nolan M."/>
            <person name="Lucas S."/>
            <person name="Tice H."/>
            <person name="Cheng J.F."/>
            <person name="Han C."/>
            <person name="Detter J.C."/>
            <person name="Bruce D."/>
            <person name="Goodwin L."/>
            <person name="Pitluck S."/>
            <person name="Pati A."/>
            <person name="Liolios K."/>
            <person name="Ivanova N."/>
            <person name="Mavromatis K."/>
            <person name="Mikhailova N."/>
            <person name="Chen A."/>
            <person name="Palaniappan K."/>
            <person name="Land M."/>
            <person name="Hauser L."/>
            <person name="Chang Y.J."/>
            <person name="Jeffries C.D."/>
            <person name="Brettin T."/>
            <person name="Goker M."/>
            <person name="Beck B."/>
            <person name="Bristow J."/>
            <person name="Eisen J.A."/>
            <person name="Markowitz V."/>
            <person name="Hugenholtz P."/>
            <person name="Kyrpides N.C."/>
            <person name="Klenk H.P."/>
            <person name="Chen F."/>
        </authorList>
    </citation>
    <scope>NUCLEOTIDE SEQUENCE [LARGE SCALE GENOMIC DNA]</scope>
    <source>
        <strain evidence="3">ATCC 33386 / NCTC 11300</strain>
    </source>
</reference>
<dbReference type="HOGENOM" id="CLU_087933_1_0_0"/>
<name>D1AK08_SEBTE</name>
<feature type="domain" description="DUF4253" evidence="1">
    <location>
        <begin position="129"/>
        <end position="235"/>
    </location>
</feature>